<organism evidence="3 4">
    <name type="scientific">Lacticaseibacillus rhamnosus</name>
    <name type="common">Lactobacillus rhamnosus</name>
    <dbReference type="NCBI Taxonomy" id="47715"/>
    <lineage>
        <taxon>Bacteria</taxon>
        <taxon>Bacillati</taxon>
        <taxon>Bacillota</taxon>
        <taxon>Bacilli</taxon>
        <taxon>Lactobacillales</taxon>
        <taxon>Lactobacillaceae</taxon>
        <taxon>Lacticaseibacillus</taxon>
    </lineage>
</organism>
<keyword evidence="2" id="KW-0479">Metal-binding</keyword>
<name>A0AAX0K516_LACRH</name>
<dbReference type="InterPro" id="IPR000771">
    <property type="entry name" value="FBA_II"/>
</dbReference>
<evidence type="ECO:0000256" key="2">
    <source>
        <dbReference type="PIRSR" id="PIRSR001359-3"/>
    </source>
</evidence>
<dbReference type="RefSeq" id="WP_077167032.1">
    <property type="nucleotide sequence ID" value="NZ_JBDIFM010000015.1"/>
</dbReference>
<feature type="binding site" evidence="2">
    <location>
        <position position="134"/>
    </location>
    <ligand>
        <name>Zn(2+)</name>
        <dbReference type="ChEBI" id="CHEBI:29105"/>
        <label>2</label>
    </ligand>
</feature>
<dbReference type="GO" id="GO:0005975">
    <property type="term" value="P:carbohydrate metabolic process"/>
    <property type="evidence" value="ECO:0007669"/>
    <property type="project" value="InterPro"/>
</dbReference>
<dbReference type="PIRSF" id="PIRSF001359">
    <property type="entry name" value="F_bP_aldolase_II"/>
    <property type="match status" value="1"/>
</dbReference>
<reference evidence="3 4" key="1">
    <citation type="submission" date="2017-01" db="EMBL/GenBank/DDBJ databases">
        <title>In silico prediction, in vitro antibacterial spectrum and physicochemical properties of a putative bacteriocin produced by Lactobacillus rhamnosus strain L156.4.</title>
        <authorList>
            <person name="Silveira A.M."/>
            <person name="Monteiro A.S."/>
            <person name="Santos V.L."/>
            <person name="Nicoli J.R."/>
            <person name="Azevedo V."/>
            <person name="Soares S.C."/>
            <person name="Castro-Oliveira L."/>
            <person name="Dias-Souza M.V."/>
            <person name="Nardi R.M."/>
        </authorList>
    </citation>
    <scope>NUCLEOTIDE SEQUENCE [LARGE SCALE GENOMIC DNA]</scope>
    <source>
        <strain evidence="3 4">L156.4</strain>
    </source>
</reference>
<evidence type="ECO:0000313" key="4">
    <source>
        <dbReference type="Proteomes" id="UP000189067"/>
    </source>
</evidence>
<dbReference type="InterPro" id="IPR013785">
    <property type="entry name" value="Aldolase_TIM"/>
</dbReference>
<dbReference type="Pfam" id="PF01116">
    <property type="entry name" value="F_bP_aldolase"/>
    <property type="match status" value="1"/>
</dbReference>
<accession>A0AAX0K516</accession>
<feature type="binding site" evidence="2">
    <location>
        <position position="83"/>
    </location>
    <ligand>
        <name>Zn(2+)</name>
        <dbReference type="ChEBI" id="CHEBI:29105"/>
        <label>1</label>
        <note>catalytic</note>
    </ligand>
</feature>
<evidence type="ECO:0000256" key="1">
    <source>
        <dbReference type="PIRSR" id="PIRSR001359-1"/>
    </source>
</evidence>
<gene>
    <name evidence="3" type="ORF">BWR10_02030</name>
</gene>
<protein>
    <submittedName>
        <fullName evidence="3">Fructose-bisphosphate aldolase</fullName>
    </submittedName>
</protein>
<dbReference type="SUPFAM" id="SSF51569">
    <property type="entry name" value="Aldolase"/>
    <property type="match status" value="1"/>
</dbReference>
<dbReference type="NCBIfam" id="TIGR00167">
    <property type="entry name" value="cbbA"/>
    <property type="match status" value="1"/>
</dbReference>
<dbReference type="AlphaFoldDB" id="A0AAX0K516"/>
<dbReference type="CDD" id="cd00947">
    <property type="entry name" value="TBP_aldolase_IIB"/>
    <property type="match status" value="1"/>
</dbReference>
<dbReference type="EMBL" id="MTJY01000015">
    <property type="protein sequence ID" value="ONN75702.1"/>
    <property type="molecule type" value="Genomic_DNA"/>
</dbReference>
<feature type="binding site" evidence="2">
    <location>
        <position position="104"/>
    </location>
    <ligand>
        <name>Zn(2+)</name>
        <dbReference type="ChEBI" id="CHEBI:29105"/>
        <label>2</label>
    </ligand>
</feature>
<dbReference type="InterPro" id="IPR050246">
    <property type="entry name" value="Class_II_FBP_aldolase"/>
</dbReference>
<comment type="caution">
    <text evidence="3">The sequence shown here is derived from an EMBL/GenBank/DDBJ whole genome shotgun (WGS) entry which is preliminary data.</text>
</comment>
<dbReference type="GO" id="GO:0008270">
    <property type="term" value="F:zinc ion binding"/>
    <property type="evidence" value="ECO:0007669"/>
    <property type="project" value="InterPro"/>
</dbReference>
<dbReference type="PANTHER" id="PTHR30304">
    <property type="entry name" value="D-TAGATOSE-1,6-BISPHOSPHATE ALDOLASE"/>
    <property type="match status" value="1"/>
</dbReference>
<dbReference type="GO" id="GO:0016832">
    <property type="term" value="F:aldehyde-lyase activity"/>
    <property type="evidence" value="ECO:0007669"/>
    <property type="project" value="InterPro"/>
</dbReference>
<dbReference type="Proteomes" id="UP000189067">
    <property type="component" value="Unassembled WGS sequence"/>
</dbReference>
<sequence>MYVSMKEMLDKANREKYAVMAINCFNLESAHATIAAAETKRAPIIIDLLMEHMEKHLSRDELLPSIINMAEKANVDVALNLDHGKSEQYVIDSLNAGMLSVMMDASSYPFDENVRITKDVVELAHKKGATVEAEVGNMGAVAGSNFTQEDMYTKPDQAISFIKQTNVDCLAVSFGSSHGTMPVGYEPHFDFNIVKRIKKATGKPLVLHGGSGSGKENIRKSIEAGINKINVGSDVMDAQSAAIFNQLVEDKHSDFVNVMSSSIIAAKKVVEEYIELSGSVDKAALQTITQ</sequence>
<dbReference type="Gene3D" id="3.20.20.70">
    <property type="entry name" value="Aldolase class I"/>
    <property type="match status" value="1"/>
</dbReference>
<dbReference type="PANTHER" id="PTHR30304:SF0">
    <property type="entry name" value="D-TAGATOSE-1,6-BISPHOSPHATE ALDOLASE SUBUNIT GATY-RELATED"/>
    <property type="match status" value="1"/>
</dbReference>
<proteinExistence type="predicted"/>
<keyword evidence="2" id="KW-0862">Zinc</keyword>
<feature type="binding site" evidence="2">
    <location>
        <position position="178"/>
    </location>
    <ligand>
        <name>Zn(2+)</name>
        <dbReference type="ChEBI" id="CHEBI:29105"/>
        <label>1</label>
        <note>catalytic</note>
    </ligand>
</feature>
<evidence type="ECO:0000313" key="3">
    <source>
        <dbReference type="EMBL" id="ONN75702.1"/>
    </source>
</evidence>
<feature type="active site" description="Proton donor" evidence="1">
    <location>
        <position position="82"/>
    </location>
</feature>
<feature type="binding site" evidence="2">
    <location>
        <position position="208"/>
    </location>
    <ligand>
        <name>Zn(2+)</name>
        <dbReference type="ChEBI" id="CHEBI:29105"/>
        <label>1</label>
        <note>catalytic</note>
    </ligand>
</feature>
<comment type="cofactor">
    <cofactor evidence="2">
        <name>Zn(2+)</name>
        <dbReference type="ChEBI" id="CHEBI:29105"/>
    </cofactor>
    <text evidence="2">Binds 2 Zn(2+) ions per subunit. One is catalytic and the other provides a structural contribution.</text>
</comment>